<dbReference type="AlphaFoldDB" id="A0A139WD47"/>
<protein>
    <submittedName>
        <fullName evidence="1">Uncharacterized protein</fullName>
    </submittedName>
</protein>
<sequence>MWRGVSAFMELSAGCQHSQLRTRRRLVSVVDDETARWWCALLGSCGLGTSTYQASVITMANRRA</sequence>
<organism evidence="1 2">
    <name type="scientific">Tribolium castaneum</name>
    <name type="common">Red flour beetle</name>
    <dbReference type="NCBI Taxonomy" id="7070"/>
    <lineage>
        <taxon>Eukaryota</taxon>
        <taxon>Metazoa</taxon>
        <taxon>Ecdysozoa</taxon>
        <taxon>Arthropoda</taxon>
        <taxon>Hexapoda</taxon>
        <taxon>Insecta</taxon>
        <taxon>Pterygota</taxon>
        <taxon>Neoptera</taxon>
        <taxon>Endopterygota</taxon>
        <taxon>Coleoptera</taxon>
        <taxon>Polyphaga</taxon>
        <taxon>Cucujiformia</taxon>
        <taxon>Tenebrionidae</taxon>
        <taxon>Tenebrionidae incertae sedis</taxon>
        <taxon>Tribolium</taxon>
    </lineage>
</organism>
<keyword evidence="2" id="KW-1185">Reference proteome</keyword>
<name>A0A139WD47_TRICA</name>
<evidence type="ECO:0000313" key="2">
    <source>
        <dbReference type="Proteomes" id="UP000007266"/>
    </source>
</evidence>
<dbReference type="Proteomes" id="UP000007266">
    <property type="component" value="Linkage group 8"/>
</dbReference>
<gene>
    <name evidence="1" type="primary">AUGUSTUS-3.0.2_34151</name>
    <name evidence="1" type="ORF">TcasGA2_TC034151</name>
</gene>
<dbReference type="InParanoid" id="A0A139WD47"/>
<accession>A0A139WD47</accession>
<reference evidence="1 2" key="2">
    <citation type="journal article" date="2010" name="Nucleic Acids Res.">
        <title>BeetleBase in 2010: revisions to provide comprehensive genomic information for Tribolium castaneum.</title>
        <authorList>
            <person name="Kim H.S."/>
            <person name="Murphy T."/>
            <person name="Xia J."/>
            <person name="Caragea D."/>
            <person name="Park Y."/>
            <person name="Beeman R.W."/>
            <person name="Lorenzen M.D."/>
            <person name="Butcher S."/>
            <person name="Manak J.R."/>
            <person name="Brown S.J."/>
        </authorList>
    </citation>
    <scope>GENOME REANNOTATION</scope>
    <source>
        <strain evidence="1 2">Georgia GA2</strain>
    </source>
</reference>
<proteinExistence type="predicted"/>
<reference evidence="1 2" key="1">
    <citation type="journal article" date="2008" name="Nature">
        <title>The genome of the model beetle and pest Tribolium castaneum.</title>
        <authorList>
            <consortium name="Tribolium Genome Sequencing Consortium"/>
            <person name="Richards S."/>
            <person name="Gibbs R.A."/>
            <person name="Weinstock G.M."/>
            <person name="Brown S.J."/>
            <person name="Denell R."/>
            <person name="Beeman R.W."/>
            <person name="Gibbs R."/>
            <person name="Beeman R.W."/>
            <person name="Brown S.J."/>
            <person name="Bucher G."/>
            <person name="Friedrich M."/>
            <person name="Grimmelikhuijzen C.J."/>
            <person name="Klingler M."/>
            <person name="Lorenzen M."/>
            <person name="Richards S."/>
            <person name="Roth S."/>
            <person name="Schroder R."/>
            <person name="Tautz D."/>
            <person name="Zdobnov E.M."/>
            <person name="Muzny D."/>
            <person name="Gibbs R.A."/>
            <person name="Weinstock G.M."/>
            <person name="Attaway T."/>
            <person name="Bell S."/>
            <person name="Buhay C.J."/>
            <person name="Chandrabose M.N."/>
            <person name="Chavez D."/>
            <person name="Clerk-Blankenburg K.P."/>
            <person name="Cree A."/>
            <person name="Dao M."/>
            <person name="Davis C."/>
            <person name="Chacko J."/>
            <person name="Dinh H."/>
            <person name="Dugan-Rocha S."/>
            <person name="Fowler G."/>
            <person name="Garner T.T."/>
            <person name="Garnes J."/>
            <person name="Gnirke A."/>
            <person name="Hawes A."/>
            <person name="Hernandez J."/>
            <person name="Hines S."/>
            <person name="Holder M."/>
            <person name="Hume J."/>
            <person name="Jhangiani S.N."/>
            <person name="Joshi V."/>
            <person name="Khan Z.M."/>
            <person name="Jackson L."/>
            <person name="Kovar C."/>
            <person name="Kowis A."/>
            <person name="Lee S."/>
            <person name="Lewis L.R."/>
            <person name="Margolis J."/>
            <person name="Morgan M."/>
            <person name="Nazareth L.V."/>
            <person name="Nguyen N."/>
            <person name="Okwuonu G."/>
            <person name="Parker D."/>
            <person name="Richards S."/>
            <person name="Ruiz S.J."/>
            <person name="Santibanez J."/>
            <person name="Savard J."/>
            <person name="Scherer S.E."/>
            <person name="Schneider B."/>
            <person name="Sodergren E."/>
            <person name="Tautz D."/>
            <person name="Vattahil S."/>
            <person name="Villasana D."/>
            <person name="White C.S."/>
            <person name="Wright R."/>
            <person name="Park Y."/>
            <person name="Beeman R.W."/>
            <person name="Lord J."/>
            <person name="Oppert B."/>
            <person name="Lorenzen M."/>
            <person name="Brown S."/>
            <person name="Wang L."/>
            <person name="Savard J."/>
            <person name="Tautz D."/>
            <person name="Richards S."/>
            <person name="Weinstock G."/>
            <person name="Gibbs R.A."/>
            <person name="Liu Y."/>
            <person name="Worley K."/>
            <person name="Weinstock G."/>
            <person name="Elsik C.G."/>
            <person name="Reese J.T."/>
            <person name="Elhaik E."/>
            <person name="Landan G."/>
            <person name="Graur D."/>
            <person name="Arensburger P."/>
            <person name="Atkinson P."/>
            <person name="Beeman R.W."/>
            <person name="Beidler J."/>
            <person name="Brown S.J."/>
            <person name="Demuth J.P."/>
            <person name="Drury D.W."/>
            <person name="Du Y.Z."/>
            <person name="Fujiwara H."/>
            <person name="Lorenzen M."/>
            <person name="Maselli V."/>
            <person name="Osanai M."/>
            <person name="Park Y."/>
            <person name="Robertson H.M."/>
            <person name="Tu Z."/>
            <person name="Wang J.J."/>
            <person name="Wang S."/>
            <person name="Richards S."/>
            <person name="Song H."/>
            <person name="Zhang L."/>
            <person name="Sodergren E."/>
            <person name="Werner D."/>
            <person name="Stanke M."/>
            <person name="Morgenstern B."/>
            <person name="Solovyev V."/>
            <person name="Kosarev P."/>
            <person name="Brown G."/>
            <person name="Chen H.C."/>
            <person name="Ermolaeva O."/>
            <person name="Hlavina W."/>
            <person name="Kapustin Y."/>
            <person name="Kiryutin B."/>
            <person name="Kitts P."/>
            <person name="Maglott D."/>
            <person name="Pruitt K."/>
            <person name="Sapojnikov V."/>
            <person name="Souvorov A."/>
            <person name="Mackey A.J."/>
            <person name="Waterhouse R.M."/>
            <person name="Wyder S."/>
            <person name="Zdobnov E.M."/>
            <person name="Zdobnov E.M."/>
            <person name="Wyder S."/>
            <person name="Kriventseva E.V."/>
            <person name="Kadowaki T."/>
            <person name="Bork P."/>
            <person name="Aranda M."/>
            <person name="Bao R."/>
            <person name="Beermann A."/>
            <person name="Berns N."/>
            <person name="Bolognesi R."/>
            <person name="Bonneton F."/>
            <person name="Bopp D."/>
            <person name="Brown S.J."/>
            <person name="Bucher G."/>
            <person name="Butts T."/>
            <person name="Chaumot A."/>
            <person name="Denell R.E."/>
            <person name="Ferrier D.E."/>
            <person name="Friedrich M."/>
            <person name="Gordon C.M."/>
            <person name="Jindra M."/>
            <person name="Klingler M."/>
            <person name="Lan Q."/>
            <person name="Lattorff H.M."/>
            <person name="Laudet V."/>
            <person name="von Levetsow C."/>
            <person name="Liu Z."/>
            <person name="Lutz R."/>
            <person name="Lynch J.A."/>
            <person name="da Fonseca R.N."/>
            <person name="Posnien N."/>
            <person name="Reuter R."/>
            <person name="Roth S."/>
            <person name="Savard J."/>
            <person name="Schinko J.B."/>
            <person name="Schmitt C."/>
            <person name="Schoppmeier M."/>
            <person name="Schroder R."/>
            <person name="Shippy T.D."/>
            <person name="Simonnet F."/>
            <person name="Marques-Souza H."/>
            <person name="Tautz D."/>
            <person name="Tomoyasu Y."/>
            <person name="Trauner J."/>
            <person name="Van der Zee M."/>
            <person name="Vervoort M."/>
            <person name="Wittkopp N."/>
            <person name="Wimmer E.A."/>
            <person name="Yang X."/>
            <person name="Jones A.K."/>
            <person name="Sattelle D.B."/>
            <person name="Ebert P.R."/>
            <person name="Nelson D."/>
            <person name="Scott J.G."/>
            <person name="Beeman R.W."/>
            <person name="Muthukrishnan S."/>
            <person name="Kramer K.J."/>
            <person name="Arakane Y."/>
            <person name="Beeman R.W."/>
            <person name="Zhu Q."/>
            <person name="Hogenkamp D."/>
            <person name="Dixit R."/>
            <person name="Oppert B."/>
            <person name="Jiang H."/>
            <person name="Zou Z."/>
            <person name="Marshall J."/>
            <person name="Elpidina E."/>
            <person name="Vinokurov K."/>
            <person name="Oppert C."/>
            <person name="Zou Z."/>
            <person name="Evans J."/>
            <person name="Lu Z."/>
            <person name="Zhao P."/>
            <person name="Sumathipala N."/>
            <person name="Altincicek B."/>
            <person name="Vilcinskas A."/>
            <person name="Williams M."/>
            <person name="Hultmark D."/>
            <person name="Hetru C."/>
            <person name="Jiang H."/>
            <person name="Grimmelikhuijzen C.J."/>
            <person name="Hauser F."/>
            <person name="Cazzamali G."/>
            <person name="Williamson M."/>
            <person name="Park Y."/>
            <person name="Li B."/>
            <person name="Tanaka Y."/>
            <person name="Predel R."/>
            <person name="Neupert S."/>
            <person name="Schachtner J."/>
            <person name="Verleyen P."/>
            <person name="Raible F."/>
            <person name="Bork P."/>
            <person name="Friedrich M."/>
            <person name="Walden K.K."/>
            <person name="Robertson H.M."/>
            <person name="Angeli S."/>
            <person name="Foret S."/>
            <person name="Bucher G."/>
            <person name="Schuetz S."/>
            <person name="Maleszka R."/>
            <person name="Wimmer E.A."/>
            <person name="Beeman R.W."/>
            <person name="Lorenzen M."/>
            <person name="Tomoyasu Y."/>
            <person name="Miller S.C."/>
            <person name="Grossmann D."/>
            <person name="Bucher G."/>
        </authorList>
    </citation>
    <scope>NUCLEOTIDE SEQUENCE [LARGE SCALE GENOMIC DNA]</scope>
    <source>
        <strain evidence="1 2">Georgia GA2</strain>
    </source>
</reference>
<dbReference type="EMBL" id="KQ971362">
    <property type="protein sequence ID" value="KYB25761.1"/>
    <property type="molecule type" value="Genomic_DNA"/>
</dbReference>
<evidence type="ECO:0000313" key="1">
    <source>
        <dbReference type="EMBL" id="KYB25761.1"/>
    </source>
</evidence>